<evidence type="ECO:0000313" key="7">
    <source>
        <dbReference type="Proteomes" id="UP000515976"/>
    </source>
</evidence>
<dbReference type="AlphaFoldDB" id="A0A7G9R0F8"/>
<protein>
    <submittedName>
        <fullName evidence="6">DNA polymerase III subunit epsilon</fullName>
    </submittedName>
</protein>
<evidence type="ECO:0000256" key="4">
    <source>
        <dbReference type="SAM" id="MobiDB-lite"/>
    </source>
</evidence>
<feature type="domain" description="Exonuclease" evidence="5">
    <location>
        <begin position="43"/>
        <end position="217"/>
    </location>
</feature>
<dbReference type="InterPro" id="IPR013520">
    <property type="entry name" value="Ribonucl_H"/>
</dbReference>
<dbReference type="PANTHER" id="PTHR30231:SF4">
    <property type="entry name" value="PROTEIN NEN2"/>
    <property type="match status" value="1"/>
</dbReference>
<name>A0A7G9R0F8_9MICO</name>
<keyword evidence="2" id="KW-0378">Hydrolase</keyword>
<keyword evidence="1" id="KW-0540">Nuclease</keyword>
<dbReference type="InterPro" id="IPR036397">
    <property type="entry name" value="RNaseH_sf"/>
</dbReference>
<evidence type="ECO:0000259" key="5">
    <source>
        <dbReference type="SMART" id="SM00479"/>
    </source>
</evidence>
<evidence type="ECO:0000256" key="1">
    <source>
        <dbReference type="ARBA" id="ARBA00022722"/>
    </source>
</evidence>
<evidence type="ECO:0000313" key="6">
    <source>
        <dbReference type="EMBL" id="QNN49083.1"/>
    </source>
</evidence>
<feature type="region of interest" description="Disordered" evidence="4">
    <location>
        <begin position="1"/>
        <end position="20"/>
    </location>
</feature>
<dbReference type="InterPro" id="IPR012337">
    <property type="entry name" value="RNaseH-like_sf"/>
</dbReference>
<dbReference type="PANTHER" id="PTHR30231">
    <property type="entry name" value="DNA POLYMERASE III SUBUNIT EPSILON"/>
    <property type="match status" value="1"/>
</dbReference>
<dbReference type="GO" id="GO:0003676">
    <property type="term" value="F:nucleic acid binding"/>
    <property type="evidence" value="ECO:0007669"/>
    <property type="project" value="InterPro"/>
</dbReference>
<organism evidence="6 7">
    <name type="scientific">Phycicoccus endophyticus</name>
    <dbReference type="NCBI Taxonomy" id="1690220"/>
    <lineage>
        <taxon>Bacteria</taxon>
        <taxon>Bacillati</taxon>
        <taxon>Actinomycetota</taxon>
        <taxon>Actinomycetes</taxon>
        <taxon>Micrococcales</taxon>
        <taxon>Intrasporangiaceae</taxon>
        <taxon>Phycicoccus</taxon>
    </lineage>
</organism>
<sequence>MTWPGRSVAARRRRAAGRAAPGPLREYLAVPSPSRETPLEDLPLLALDLETTGLDPRSDRVLSAGWVPVDGDRIVLGGARRLLVRDAGEVGQSATVHGITDDALGAGRPLEEVVGELLGALAGRVLLAHFARVETRFLDAACRRFWGARMPVEVVDTLELERRLLPGGGEAPQAPGALRLWTARARRGLPLYSAHEALTDALACAELYLAQRSELEHATPERTTALRHVVA</sequence>
<evidence type="ECO:0000256" key="3">
    <source>
        <dbReference type="ARBA" id="ARBA00022839"/>
    </source>
</evidence>
<keyword evidence="3" id="KW-0269">Exonuclease</keyword>
<dbReference type="GO" id="GO:0005829">
    <property type="term" value="C:cytosol"/>
    <property type="evidence" value="ECO:0007669"/>
    <property type="project" value="TreeGrafter"/>
</dbReference>
<dbReference type="Pfam" id="PF00929">
    <property type="entry name" value="RNase_T"/>
    <property type="match status" value="1"/>
</dbReference>
<evidence type="ECO:0000256" key="2">
    <source>
        <dbReference type="ARBA" id="ARBA00022801"/>
    </source>
</evidence>
<dbReference type="SUPFAM" id="SSF53098">
    <property type="entry name" value="Ribonuclease H-like"/>
    <property type="match status" value="1"/>
</dbReference>
<reference evidence="6 7" key="1">
    <citation type="submission" date="2020-08" db="EMBL/GenBank/DDBJ databases">
        <title>Genome sequence of Phycicoccus endophyticus JCM 31784T.</title>
        <authorList>
            <person name="Hyun D.-W."/>
            <person name="Bae J.-W."/>
        </authorList>
    </citation>
    <scope>NUCLEOTIDE SEQUENCE [LARGE SCALE GENOMIC DNA]</scope>
    <source>
        <strain evidence="6 7">JCM 31784</strain>
    </source>
</reference>
<accession>A0A7G9R0F8</accession>
<dbReference type="EMBL" id="CP060712">
    <property type="protein sequence ID" value="QNN49083.1"/>
    <property type="molecule type" value="Genomic_DNA"/>
</dbReference>
<dbReference type="RefSeq" id="WP_166102882.1">
    <property type="nucleotide sequence ID" value="NZ_BMMY01000006.1"/>
</dbReference>
<proteinExistence type="predicted"/>
<dbReference type="Proteomes" id="UP000515976">
    <property type="component" value="Chromosome"/>
</dbReference>
<dbReference type="GO" id="GO:0008408">
    <property type="term" value="F:3'-5' exonuclease activity"/>
    <property type="evidence" value="ECO:0007669"/>
    <property type="project" value="TreeGrafter"/>
</dbReference>
<dbReference type="SMART" id="SM00479">
    <property type="entry name" value="EXOIII"/>
    <property type="match status" value="1"/>
</dbReference>
<dbReference type="KEGG" id="pei:H9L10_12695"/>
<keyword evidence="7" id="KW-1185">Reference proteome</keyword>
<dbReference type="CDD" id="cd06127">
    <property type="entry name" value="DEDDh"/>
    <property type="match status" value="1"/>
</dbReference>
<gene>
    <name evidence="6" type="ORF">H9L10_12695</name>
</gene>
<dbReference type="Gene3D" id="3.30.420.10">
    <property type="entry name" value="Ribonuclease H-like superfamily/Ribonuclease H"/>
    <property type="match status" value="1"/>
</dbReference>